<reference evidence="8" key="1">
    <citation type="journal article" date="2015" name="BMC Genomics">
        <title>Genomic and transcriptomic analysis of the endophytic fungus Pestalotiopsis fici reveals its lifestyle and high potential for synthesis of natural products.</title>
        <authorList>
            <person name="Wang X."/>
            <person name="Zhang X."/>
            <person name="Liu L."/>
            <person name="Xiang M."/>
            <person name="Wang W."/>
            <person name="Sun X."/>
            <person name="Che Y."/>
            <person name="Guo L."/>
            <person name="Liu G."/>
            <person name="Guo L."/>
            <person name="Wang C."/>
            <person name="Yin W.B."/>
            <person name="Stadler M."/>
            <person name="Zhang X."/>
            <person name="Liu X."/>
        </authorList>
    </citation>
    <scope>NUCLEOTIDE SEQUENCE [LARGE SCALE GENOMIC DNA]</scope>
    <source>
        <strain evidence="8">W106-1 / CGMCC3.15140</strain>
    </source>
</reference>
<name>W3WNW5_PESFW</name>
<dbReference type="OrthoDB" id="5985073at2759"/>
<comment type="similarity">
    <text evidence="3">Belongs to the secreted LysM effector family.</text>
</comment>
<dbReference type="PROSITE" id="PS51782">
    <property type="entry name" value="LYSM"/>
    <property type="match status" value="5"/>
</dbReference>
<keyword evidence="8" id="KW-1185">Reference proteome</keyword>
<dbReference type="KEGG" id="pfy:PFICI_13296"/>
<evidence type="ECO:0000259" key="6">
    <source>
        <dbReference type="PROSITE" id="PS51782"/>
    </source>
</evidence>
<dbReference type="SUPFAM" id="SSF54106">
    <property type="entry name" value="LysM domain"/>
    <property type="match status" value="2"/>
</dbReference>
<feature type="domain" description="LysM" evidence="6">
    <location>
        <begin position="757"/>
        <end position="807"/>
    </location>
</feature>
<dbReference type="GeneID" id="19278309"/>
<dbReference type="RefSeq" id="XP_007840068.1">
    <property type="nucleotide sequence ID" value="XM_007841877.1"/>
</dbReference>
<organism evidence="7 8">
    <name type="scientific">Pestalotiopsis fici (strain W106-1 / CGMCC3.15140)</name>
    <dbReference type="NCBI Taxonomy" id="1229662"/>
    <lineage>
        <taxon>Eukaryota</taxon>
        <taxon>Fungi</taxon>
        <taxon>Dikarya</taxon>
        <taxon>Ascomycota</taxon>
        <taxon>Pezizomycotina</taxon>
        <taxon>Sordariomycetes</taxon>
        <taxon>Xylariomycetidae</taxon>
        <taxon>Amphisphaeriales</taxon>
        <taxon>Sporocadaceae</taxon>
        <taxon>Pestalotiopsis</taxon>
    </lineage>
</organism>
<accession>W3WNW5</accession>
<dbReference type="AlphaFoldDB" id="W3WNW5"/>
<dbReference type="PANTHER" id="PTHR34997">
    <property type="entry name" value="AM15"/>
    <property type="match status" value="1"/>
</dbReference>
<feature type="chain" id="PRO_5004833778" description="LysM domain-containing protein" evidence="5">
    <location>
        <begin position="28"/>
        <end position="811"/>
    </location>
</feature>
<dbReference type="Proteomes" id="UP000030651">
    <property type="component" value="Unassembled WGS sequence"/>
</dbReference>
<evidence type="ECO:0000256" key="5">
    <source>
        <dbReference type="SAM" id="SignalP"/>
    </source>
</evidence>
<dbReference type="InParanoid" id="W3WNW5"/>
<feature type="domain" description="LysM" evidence="6">
    <location>
        <begin position="286"/>
        <end position="334"/>
    </location>
</feature>
<dbReference type="Gene3D" id="3.10.350.10">
    <property type="entry name" value="LysM domain"/>
    <property type="match status" value="5"/>
</dbReference>
<dbReference type="InterPro" id="IPR036779">
    <property type="entry name" value="LysM_dom_sf"/>
</dbReference>
<evidence type="ECO:0000313" key="7">
    <source>
        <dbReference type="EMBL" id="ETS74812.1"/>
    </source>
</evidence>
<feature type="region of interest" description="Disordered" evidence="4">
    <location>
        <begin position="630"/>
        <end position="653"/>
    </location>
</feature>
<protein>
    <recommendedName>
        <fullName evidence="6">LysM domain-containing protein</fullName>
    </recommendedName>
</protein>
<feature type="domain" description="LysM" evidence="6">
    <location>
        <begin position="659"/>
        <end position="706"/>
    </location>
</feature>
<keyword evidence="2" id="KW-0843">Virulence</keyword>
<sequence>MLSFLSSSHRTACHLFLLAALSRVVLAGQFLDTEAVPAGVSSACLAALTADTACRSSVADLSAGKYYPLSALQVICDESCSSALSSFHASVLSSCAGDVWEDDNGETLPVALFSELIRYSYNLTCLSDGGRFCNNVAAAYAAAADPQASEVPGGLPAGGDFGIHDTTDPCDSCLLANLRFKAESPYYEGPVLQSQSAYESKASSCGIASTTLTTTANSLLTPTSTVPTATPTCAGSVYTIQPSDDCHSISLSQGIGTEWLIIDNSLVAFCHDFPTEGELCLVNTCDVYTVLESDTCKSIVRQHGITDSQLRAWNPSINAGCYNLDQMIGDQICVSKPGTPYVAPSETTIAPSIPTTAAPLPTNAASGSNTYCGTWYEAQLGDYCNLIVMKYGISLVDFVFLNSAINENCTNLYAEESYCVRPVGDINTYSGKPGYAAPTLTMTGTIEDSATTLPDASFTYPSPVRTPFPLATGSRKDCSQYSNGDEWQQNLTSTYFTSHCALMAAVIGVTLEDLQVWNPSLGNVSDDACSFETGVRYCAKYYDGEKTGTSTDEDSAFPAREGMTTNCSITADVRNDGYPTCSDILAQWELTIADFYAMNPSVGSDCSGMWAGYHYCVRTNDWVAPTATAVTSTTSTSEPTSSPTAPGPVQDGQPAECNKWHLVESGDTCSVITSTYSITFEQFREWNPAVSEDCVSGFWGGYAYCVGVSSSSSSPAVTVTPATTSTVASAPATTTTAGPVAAPDPNQAGNAIASCSAYAQAQSGDWCTAFADRNGVTYANLYAWNSVLGSNGENCGGSFWSGYWYCVAVVA</sequence>
<evidence type="ECO:0000256" key="4">
    <source>
        <dbReference type="SAM" id="MobiDB-lite"/>
    </source>
</evidence>
<feature type="domain" description="LysM" evidence="6">
    <location>
        <begin position="374"/>
        <end position="420"/>
    </location>
</feature>
<dbReference type="InterPro" id="IPR052210">
    <property type="entry name" value="LysM1-like"/>
</dbReference>
<dbReference type="SMART" id="SM00257">
    <property type="entry name" value="LysM"/>
    <property type="match status" value="3"/>
</dbReference>
<dbReference type="CDD" id="cd00118">
    <property type="entry name" value="LysM"/>
    <property type="match status" value="3"/>
</dbReference>
<dbReference type="GO" id="GO:0008061">
    <property type="term" value="F:chitin binding"/>
    <property type="evidence" value="ECO:0007669"/>
    <property type="project" value="UniProtKB-KW"/>
</dbReference>
<dbReference type="PANTHER" id="PTHR34997:SF1">
    <property type="entry name" value="PEPTIDOGLYCAN-BINDING LYSIN DOMAIN"/>
    <property type="match status" value="1"/>
</dbReference>
<dbReference type="eggNOG" id="KOG2806">
    <property type="taxonomic scope" value="Eukaryota"/>
</dbReference>
<proteinExistence type="inferred from homology"/>
<evidence type="ECO:0000256" key="2">
    <source>
        <dbReference type="ARBA" id="ARBA00023026"/>
    </source>
</evidence>
<gene>
    <name evidence="7" type="ORF">PFICI_13296</name>
</gene>
<evidence type="ECO:0000256" key="3">
    <source>
        <dbReference type="ARBA" id="ARBA00044955"/>
    </source>
</evidence>
<evidence type="ECO:0000256" key="1">
    <source>
        <dbReference type="ARBA" id="ARBA00022669"/>
    </source>
</evidence>
<dbReference type="STRING" id="1229662.W3WNW5"/>
<dbReference type="HOGENOM" id="CLU_010591_5_0_1"/>
<dbReference type="InterPro" id="IPR018392">
    <property type="entry name" value="LysM"/>
</dbReference>
<keyword evidence="5" id="KW-0732">Signal</keyword>
<feature type="signal peptide" evidence="5">
    <location>
        <begin position="1"/>
        <end position="27"/>
    </location>
</feature>
<dbReference type="Pfam" id="PF01476">
    <property type="entry name" value="LysM"/>
    <property type="match status" value="3"/>
</dbReference>
<dbReference type="OMA" id="EACTADC"/>
<dbReference type="EMBL" id="KI912119">
    <property type="protein sequence ID" value="ETS74812.1"/>
    <property type="molecule type" value="Genomic_DNA"/>
</dbReference>
<evidence type="ECO:0000313" key="8">
    <source>
        <dbReference type="Proteomes" id="UP000030651"/>
    </source>
</evidence>
<keyword evidence="1" id="KW-0147">Chitin-binding</keyword>
<feature type="domain" description="LysM" evidence="6">
    <location>
        <begin position="569"/>
        <end position="617"/>
    </location>
</feature>
<feature type="compositionally biased region" description="Low complexity" evidence="4">
    <location>
        <begin position="630"/>
        <end position="644"/>
    </location>
</feature>